<dbReference type="Proteomes" id="UP000323708">
    <property type="component" value="Unassembled WGS sequence"/>
</dbReference>
<evidence type="ECO:0000313" key="2">
    <source>
        <dbReference type="EMBL" id="KAA1192899.1"/>
    </source>
</evidence>
<evidence type="ECO:0000259" key="1">
    <source>
        <dbReference type="Pfam" id="PF00561"/>
    </source>
</evidence>
<dbReference type="GO" id="GO:0016787">
    <property type="term" value="F:hydrolase activity"/>
    <property type="evidence" value="ECO:0007669"/>
    <property type="project" value="UniProtKB-KW"/>
</dbReference>
<reference evidence="2 3" key="1">
    <citation type="submission" date="2019-09" db="EMBL/GenBank/DDBJ databases">
        <authorList>
            <person name="Chen X.-Y."/>
        </authorList>
    </citation>
    <scope>NUCLEOTIDE SEQUENCE [LARGE SCALE GENOMIC DNA]</scope>
    <source>
        <strain evidence="2 3">NY5</strain>
    </source>
</reference>
<dbReference type="PANTHER" id="PTHR36837:SF4">
    <property type="entry name" value="BLR0908 PROTEIN"/>
    <property type="match status" value="1"/>
</dbReference>
<dbReference type="Pfam" id="PF00561">
    <property type="entry name" value="Abhydrolase_1"/>
    <property type="match status" value="1"/>
</dbReference>
<dbReference type="InterPro" id="IPR051321">
    <property type="entry name" value="PHA/PHB_synthase"/>
</dbReference>
<proteinExistence type="predicted"/>
<evidence type="ECO:0000313" key="3">
    <source>
        <dbReference type="Proteomes" id="UP000323708"/>
    </source>
</evidence>
<protein>
    <submittedName>
        <fullName evidence="2">Alpha/beta fold hydrolase</fullName>
    </submittedName>
</protein>
<dbReference type="InterPro" id="IPR029058">
    <property type="entry name" value="AB_hydrolase_fold"/>
</dbReference>
<gene>
    <name evidence="2" type="ORF">F0M18_08395</name>
</gene>
<dbReference type="SUPFAM" id="SSF53474">
    <property type="entry name" value="alpha/beta-Hydrolases"/>
    <property type="match status" value="1"/>
</dbReference>
<sequence>MTVRYYELPDDDKIRLADGSTKKVERKRYRLPLVLVPPIGVPTDTFDLLPQRSLVRYMVAHGFKVYLIDWGKPTKKHAHLGMKDYSYDMMGAALSAVREHSGERDISVMGWCMGGLFTLFYQGMVEDKHLRNIITVASPFDMASGAGVFAQAAQVLGGPLHLVGNYAKLHNISFKSEHFSFPPWLSKLMFKATNPVGSMTTYLDLVTRMADRQSLEDYSTTSDYMNNLQRFPGGVVREMGSSLLAENSLATGEVSVAGMPVRLNRIKTSLLVFAGKSDNLVAPEVARRSIDVTASKDAEFRIAPGGHMGVFIGSRAQGAMWKDAASWLSRRSGGKSH</sequence>
<organism evidence="2 3">
    <name type="scientific">Pseudohalioglobus sediminis</name>
    <dbReference type="NCBI Taxonomy" id="2606449"/>
    <lineage>
        <taxon>Bacteria</taxon>
        <taxon>Pseudomonadati</taxon>
        <taxon>Pseudomonadota</taxon>
        <taxon>Gammaproteobacteria</taxon>
        <taxon>Cellvibrionales</taxon>
        <taxon>Halieaceae</taxon>
        <taxon>Pseudohalioglobus</taxon>
    </lineage>
</organism>
<dbReference type="Gene3D" id="3.40.50.1820">
    <property type="entry name" value="alpha/beta hydrolase"/>
    <property type="match status" value="1"/>
</dbReference>
<feature type="domain" description="AB hydrolase-1" evidence="1">
    <location>
        <begin position="51"/>
        <end position="311"/>
    </location>
</feature>
<keyword evidence="3" id="KW-1185">Reference proteome</keyword>
<name>A0A5B0X411_9GAMM</name>
<dbReference type="AlphaFoldDB" id="A0A5B0X411"/>
<dbReference type="EMBL" id="VTUX01000003">
    <property type="protein sequence ID" value="KAA1192899.1"/>
    <property type="molecule type" value="Genomic_DNA"/>
</dbReference>
<keyword evidence="2" id="KW-0378">Hydrolase</keyword>
<accession>A0A5B0X411</accession>
<dbReference type="PANTHER" id="PTHR36837">
    <property type="entry name" value="POLY(3-HYDROXYALKANOATE) POLYMERASE SUBUNIT PHAC"/>
    <property type="match status" value="1"/>
</dbReference>
<comment type="caution">
    <text evidence="2">The sequence shown here is derived from an EMBL/GenBank/DDBJ whole genome shotgun (WGS) entry which is preliminary data.</text>
</comment>
<dbReference type="InterPro" id="IPR000073">
    <property type="entry name" value="AB_hydrolase_1"/>
</dbReference>